<dbReference type="CDD" id="cd09597">
    <property type="entry name" value="M4_TLP"/>
    <property type="match status" value="1"/>
</dbReference>
<dbReference type="InterPro" id="IPR027268">
    <property type="entry name" value="Peptidase_M4/M1_CTD_sf"/>
</dbReference>
<evidence type="ECO:0000256" key="1">
    <source>
        <dbReference type="ARBA" id="ARBA00009388"/>
    </source>
</evidence>
<dbReference type="Gene3D" id="3.10.450.490">
    <property type="match status" value="1"/>
</dbReference>
<proteinExistence type="inferred from homology"/>
<evidence type="ECO:0000256" key="3">
    <source>
        <dbReference type="ARBA" id="ARBA00022723"/>
    </source>
</evidence>
<comment type="function">
    <text evidence="8">Extracellular zinc metalloprotease.</text>
</comment>
<protein>
    <recommendedName>
        <fullName evidence="8">Neutral metalloproteinase</fullName>
        <ecNumber evidence="8">3.4.24.-</ecNumber>
    </recommendedName>
</protein>
<dbReference type="InterPro" id="IPR023612">
    <property type="entry name" value="Peptidase_M4"/>
</dbReference>
<dbReference type="Gene3D" id="3.10.170.10">
    <property type="match status" value="1"/>
</dbReference>
<feature type="chain" id="PRO_5044989703" description="Neutral metalloproteinase" evidence="8">
    <location>
        <begin position="27"/>
        <end position="533"/>
    </location>
</feature>
<reference evidence="12 13" key="1">
    <citation type="submission" date="2024-09" db="EMBL/GenBank/DDBJ databases">
        <authorList>
            <person name="Sun Q."/>
            <person name="Mori K."/>
        </authorList>
    </citation>
    <scope>NUCLEOTIDE SEQUENCE [LARGE SCALE GENOMIC DNA]</scope>
    <source>
        <strain evidence="12 13">JCM 3028</strain>
    </source>
</reference>
<accession>A0ABV5TS30</accession>
<feature type="signal peptide" evidence="8">
    <location>
        <begin position="1"/>
        <end position="26"/>
    </location>
</feature>
<evidence type="ECO:0000313" key="13">
    <source>
        <dbReference type="Proteomes" id="UP001589610"/>
    </source>
</evidence>
<keyword evidence="7 8" id="KW-0482">Metalloprotease</keyword>
<dbReference type="InterPro" id="IPR011096">
    <property type="entry name" value="FTP_domain"/>
</dbReference>
<dbReference type="Pfam" id="PF07504">
    <property type="entry name" value="FTP"/>
    <property type="match status" value="1"/>
</dbReference>
<dbReference type="EC" id="3.4.24.-" evidence="8"/>
<dbReference type="InterPro" id="IPR050728">
    <property type="entry name" value="Zinc_Metalloprotease_M4"/>
</dbReference>
<evidence type="ECO:0000256" key="4">
    <source>
        <dbReference type="ARBA" id="ARBA00022729"/>
    </source>
</evidence>
<dbReference type="RefSeq" id="WP_386163415.1">
    <property type="nucleotide sequence ID" value="NZ_JBHMBS010000042.1"/>
</dbReference>
<comment type="cofactor">
    <cofactor evidence="8">
        <name>Zn(2+)</name>
        <dbReference type="ChEBI" id="CHEBI:29105"/>
    </cofactor>
</comment>
<evidence type="ECO:0000259" key="11">
    <source>
        <dbReference type="Pfam" id="PF07504"/>
    </source>
</evidence>
<comment type="caution">
    <text evidence="12">The sequence shown here is derived from an EMBL/GenBank/DDBJ whole genome shotgun (WGS) entry which is preliminary data.</text>
</comment>
<dbReference type="PRINTS" id="PR00730">
    <property type="entry name" value="THERMOLYSIN"/>
</dbReference>
<feature type="domain" description="Peptidase M4" evidence="9">
    <location>
        <begin position="213"/>
        <end position="350"/>
    </location>
</feature>
<name>A0ABV5TS30_9ACTN</name>
<dbReference type="SUPFAM" id="SSF55486">
    <property type="entry name" value="Metalloproteases ('zincins'), catalytic domain"/>
    <property type="match status" value="1"/>
</dbReference>
<evidence type="ECO:0000256" key="7">
    <source>
        <dbReference type="ARBA" id="ARBA00023049"/>
    </source>
</evidence>
<organism evidence="12 13">
    <name type="scientific">Streptosporangium vulgare</name>
    <dbReference type="NCBI Taxonomy" id="46190"/>
    <lineage>
        <taxon>Bacteria</taxon>
        <taxon>Bacillati</taxon>
        <taxon>Actinomycetota</taxon>
        <taxon>Actinomycetes</taxon>
        <taxon>Streptosporangiales</taxon>
        <taxon>Streptosporangiaceae</taxon>
        <taxon>Streptosporangium</taxon>
    </lineage>
</organism>
<dbReference type="Gene3D" id="1.10.390.10">
    <property type="entry name" value="Neutral Protease Domain 2"/>
    <property type="match status" value="1"/>
</dbReference>
<keyword evidence="13" id="KW-1185">Reference proteome</keyword>
<dbReference type="InterPro" id="IPR001570">
    <property type="entry name" value="Peptidase_M4_C_domain"/>
</dbReference>
<evidence type="ECO:0000259" key="9">
    <source>
        <dbReference type="Pfam" id="PF01447"/>
    </source>
</evidence>
<dbReference type="Pfam" id="PF01447">
    <property type="entry name" value="Peptidase_M4"/>
    <property type="match status" value="1"/>
</dbReference>
<feature type="domain" description="Peptidase M4 C-terminal" evidence="10">
    <location>
        <begin position="360"/>
        <end position="523"/>
    </location>
</feature>
<evidence type="ECO:0000256" key="6">
    <source>
        <dbReference type="ARBA" id="ARBA00022833"/>
    </source>
</evidence>
<keyword evidence="8" id="KW-0964">Secreted</keyword>
<keyword evidence="3" id="KW-0479">Metal-binding</keyword>
<sequence>MNPKVKLGAVAVLAVAAMTTPTAVNAATPADAAAARTASAEPPVFAPPDAESRSRAVTTANATLAARSEAVLKGQNEKFTLARNIAGAHGLQYLTYARTYRGLPVYGGEVVVSTDRAGELVGSVESGLQARITIDVTSKVDAETATATARAQLPTVESVATPKLVVHATTTTPKLAWEVVVNGATAEAPSVLHVFVDALDGSIVDSYDDVRAGTGNSYYNGNPVTIQTSGSGSSYSMTDTTRPGLRCGGQNGSAYTGTDNAWGNGSGTNLETACVDALYAAQTEWNMLSGWLGRNGFNGSGGAFPARVGLSAVNAYWNGSYTNFGRNSANTRQATPMDVVGHEYGHAVFQYSGGSGGSSTETGGLNESTGDIFGALTEHYANQPATLDPPDYLVGEEVNLTGSGEIRNMYNPSAKGHPNCYSSPFNFEVHAGAGPQNHWFYLLAEGTNPVGKPASSVCSGPTTLTGIGIQKAGRIFQAGLNSKTAPWTHAKARSATVAAAKSLFPSGCVEVNAVKAAWSAVNVPAASGEVSCP</sequence>
<evidence type="ECO:0000256" key="8">
    <source>
        <dbReference type="RuleBase" id="RU366073"/>
    </source>
</evidence>
<gene>
    <name evidence="12" type="ORF">ACFFRH_41245</name>
</gene>
<dbReference type="Pfam" id="PF02868">
    <property type="entry name" value="Peptidase_M4_C"/>
    <property type="match status" value="1"/>
</dbReference>
<feature type="domain" description="FTP" evidence="11">
    <location>
        <begin position="86"/>
        <end position="121"/>
    </location>
</feature>
<dbReference type="Proteomes" id="UP001589610">
    <property type="component" value="Unassembled WGS sequence"/>
</dbReference>
<dbReference type="PANTHER" id="PTHR33794">
    <property type="entry name" value="BACILLOLYSIN"/>
    <property type="match status" value="1"/>
</dbReference>
<keyword evidence="4 8" id="KW-0732">Signal</keyword>
<keyword evidence="5 8" id="KW-0378">Hydrolase</keyword>
<keyword evidence="2 8" id="KW-0645">Protease</keyword>
<dbReference type="EMBL" id="JBHMBS010000042">
    <property type="protein sequence ID" value="MFB9681937.1"/>
    <property type="molecule type" value="Genomic_DNA"/>
</dbReference>
<keyword evidence="6 8" id="KW-0862">Zinc</keyword>
<evidence type="ECO:0000313" key="12">
    <source>
        <dbReference type="EMBL" id="MFB9681937.1"/>
    </source>
</evidence>
<evidence type="ECO:0000256" key="2">
    <source>
        <dbReference type="ARBA" id="ARBA00022670"/>
    </source>
</evidence>
<dbReference type="PANTHER" id="PTHR33794:SF1">
    <property type="entry name" value="BACILLOLYSIN"/>
    <property type="match status" value="1"/>
</dbReference>
<evidence type="ECO:0000259" key="10">
    <source>
        <dbReference type="Pfam" id="PF02868"/>
    </source>
</evidence>
<dbReference type="InterPro" id="IPR013856">
    <property type="entry name" value="Peptidase_M4_domain"/>
</dbReference>
<comment type="subcellular location">
    <subcellularLocation>
        <location evidence="8">Secreted</location>
    </subcellularLocation>
</comment>
<evidence type="ECO:0000256" key="5">
    <source>
        <dbReference type="ARBA" id="ARBA00022801"/>
    </source>
</evidence>
<comment type="similarity">
    <text evidence="1 8">Belongs to the peptidase M4 family.</text>
</comment>